<sequence>MTPTGVSLRTFILGSLLALLGGCALPALDDRVDSRVLPEQALQGAWLDAATAPLTGHHPGTSGILPLADPRQAFAARMMLARSAERTLDVQYYIWHMDITGTLLLEALHDAADRGVRVRLLLDDNGIRDMDDVLTALDQHPNMEVRLFNPFSIRKPKTLGFITHFSRANRRMHNKSFTADQRATIIGGRNIGDEYFAATDGLLFSDLDVLAIGPVVGETALDFDRYWASGSSYPVSLILPAVSAERLAALTDAAQQAQHDPRAEQYLQALQTQARGDHIALDALRFEWAPTRLVSDDPAKGLGDADDSELLISALPALIGEATESFDLVSPYFVPTAEGVRALAALSARGVRVRVLTNALEATDVAAVHAGYAKRRRDMLEAGIILLETQRQPGAPGRNESAGPFGSSGSSLHAKTFAVDRRTVFIGSFNFDPRSARLNTELGFVIDSPTLAGAISDAFEQRIPQEAYRVQQDARGRLYWTEQRGDEEIIHAREPGTSLLKRLGVKVLSWLPIEWLL</sequence>
<reference evidence="2 3" key="1">
    <citation type="journal article" date="2012" name="J. Bacteriol.">
        <title>Genome sequence of an alkane-degrading bacterium, Alcanivorax pacificus type strain W11-5, isolated from deep sea sediment.</title>
        <authorList>
            <person name="Lai Q."/>
            <person name="Shao Z."/>
        </authorList>
    </citation>
    <scope>NUCLEOTIDE SEQUENCE [LARGE SCALE GENOMIC DNA]</scope>
    <source>
        <strain evidence="2 3">W11-5</strain>
    </source>
</reference>
<dbReference type="InterPro" id="IPR025202">
    <property type="entry name" value="PLD-like_dom"/>
</dbReference>
<dbReference type="SUPFAM" id="SSF56024">
    <property type="entry name" value="Phospholipase D/nuclease"/>
    <property type="match status" value="2"/>
</dbReference>
<dbReference type="Proteomes" id="UP000006764">
    <property type="component" value="Chromosome"/>
</dbReference>
<dbReference type="HOGENOM" id="CLU_026287_0_0_6"/>
<evidence type="ECO:0000259" key="1">
    <source>
        <dbReference type="PROSITE" id="PS50035"/>
    </source>
</evidence>
<dbReference type="SMART" id="SM00155">
    <property type="entry name" value="PLDc"/>
    <property type="match status" value="2"/>
</dbReference>
<dbReference type="PANTHER" id="PTHR21248:SF12">
    <property type="entry name" value="CARDIOLIPIN SYNTHASE C"/>
    <property type="match status" value="1"/>
</dbReference>
<dbReference type="GO" id="GO:0030572">
    <property type="term" value="F:phosphatidyltransferase activity"/>
    <property type="evidence" value="ECO:0007669"/>
    <property type="project" value="UniProtKB-ARBA"/>
</dbReference>
<proteinExistence type="predicted"/>
<dbReference type="CDD" id="cd09113">
    <property type="entry name" value="PLDc_ymdC_like_2"/>
    <property type="match status" value="1"/>
</dbReference>
<feature type="domain" description="PLD phosphodiesterase" evidence="1">
    <location>
        <begin position="168"/>
        <end position="195"/>
    </location>
</feature>
<dbReference type="InterPro" id="IPR001736">
    <property type="entry name" value="PLipase_D/transphosphatidylase"/>
</dbReference>
<dbReference type="PROSITE" id="PS50035">
    <property type="entry name" value="PLD"/>
    <property type="match status" value="2"/>
</dbReference>
<dbReference type="CDD" id="cd09111">
    <property type="entry name" value="PLDc_ymdC_like_1"/>
    <property type="match status" value="1"/>
</dbReference>
<dbReference type="KEGG" id="apac:S7S_11210"/>
<feature type="domain" description="PLD phosphodiesterase" evidence="1">
    <location>
        <begin position="408"/>
        <end position="435"/>
    </location>
</feature>
<organism evidence="2 3">
    <name type="scientific">Isoalcanivorax pacificus W11-5</name>
    <dbReference type="NCBI Taxonomy" id="391936"/>
    <lineage>
        <taxon>Bacteria</taxon>
        <taxon>Pseudomonadati</taxon>
        <taxon>Pseudomonadota</taxon>
        <taxon>Gammaproteobacteria</taxon>
        <taxon>Oceanospirillales</taxon>
        <taxon>Alcanivoracaceae</taxon>
        <taxon>Isoalcanivorax</taxon>
    </lineage>
</organism>
<dbReference type="GO" id="GO:0032049">
    <property type="term" value="P:cardiolipin biosynthetic process"/>
    <property type="evidence" value="ECO:0007669"/>
    <property type="project" value="UniProtKB-ARBA"/>
</dbReference>
<dbReference type="EMBL" id="CP004387">
    <property type="protein sequence ID" value="AJD48654.1"/>
    <property type="molecule type" value="Genomic_DNA"/>
</dbReference>
<dbReference type="Gene3D" id="3.30.870.10">
    <property type="entry name" value="Endonuclease Chain A"/>
    <property type="match status" value="2"/>
</dbReference>
<evidence type="ECO:0000313" key="2">
    <source>
        <dbReference type="EMBL" id="AJD48654.1"/>
    </source>
</evidence>
<gene>
    <name evidence="2" type="ORF">S7S_11210</name>
</gene>
<dbReference type="Pfam" id="PF13091">
    <property type="entry name" value="PLDc_2"/>
    <property type="match status" value="2"/>
</dbReference>
<evidence type="ECO:0000313" key="3">
    <source>
        <dbReference type="Proteomes" id="UP000006764"/>
    </source>
</evidence>
<dbReference type="OrthoDB" id="9814092at2"/>
<protein>
    <submittedName>
        <fullName evidence="2">Phospholipase D active site motif protein 5</fullName>
    </submittedName>
</protein>
<name>A0A0B4XK45_9GAMM</name>
<keyword evidence="3" id="KW-1185">Reference proteome</keyword>
<accession>A0A0B4XK45</accession>
<dbReference type="STRING" id="391936.S7S_11210"/>
<dbReference type="AlphaFoldDB" id="A0A0B4XK45"/>
<dbReference type="RefSeq" id="WP_008737118.1">
    <property type="nucleotide sequence ID" value="NZ_CP004387.1"/>
</dbReference>
<dbReference type="PANTHER" id="PTHR21248">
    <property type="entry name" value="CARDIOLIPIN SYNTHASE"/>
    <property type="match status" value="1"/>
</dbReference>